<dbReference type="AlphaFoldDB" id="A0A930BBB8"/>
<sequence>MKTLVKIAFLSAAALTIASIAHADHRDYRIALANQDKYGHPVYDETAAKPEESPQIKEKTYNVSASDVNTRSGRDYRIAIVNSGHARN</sequence>
<organism evidence="1 2">
    <name type="scientific">Dialister invisus</name>
    <dbReference type="NCBI Taxonomy" id="218538"/>
    <lineage>
        <taxon>Bacteria</taxon>
        <taxon>Bacillati</taxon>
        <taxon>Bacillota</taxon>
        <taxon>Negativicutes</taxon>
        <taxon>Veillonellales</taxon>
        <taxon>Veillonellaceae</taxon>
        <taxon>Dialister</taxon>
    </lineage>
</organism>
<dbReference type="EMBL" id="JABZMK010000087">
    <property type="protein sequence ID" value="MBF1130039.1"/>
    <property type="molecule type" value="Genomic_DNA"/>
</dbReference>
<reference evidence="1" key="1">
    <citation type="submission" date="2020-04" db="EMBL/GenBank/DDBJ databases">
        <title>Deep metagenomics examines the oral microbiome during advanced dental caries in children, revealing novel taxa and co-occurrences with host molecules.</title>
        <authorList>
            <person name="Baker J.L."/>
            <person name="Morton J.T."/>
            <person name="Dinis M."/>
            <person name="Alvarez R."/>
            <person name="Tran N.C."/>
            <person name="Knight R."/>
            <person name="Edlund A."/>
        </authorList>
    </citation>
    <scope>NUCLEOTIDE SEQUENCE</scope>
    <source>
        <strain evidence="1">JCVI_32_bin.14</strain>
    </source>
</reference>
<proteinExistence type="predicted"/>
<comment type="caution">
    <text evidence="1">The sequence shown here is derived from an EMBL/GenBank/DDBJ whole genome shotgun (WGS) entry which is preliminary data.</text>
</comment>
<dbReference type="Proteomes" id="UP000757890">
    <property type="component" value="Unassembled WGS sequence"/>
</dbReference>
<dbReference type="RefSeq" id="WP_276640783.1">
    <property type="nucleotide sequence ID" value="NZ_CAUFWP010000004.1"/>
</dbReference>
<name>A0A930BBB8_9FIRM</name>
<evidence type="ECO:0000313" key="1">
    <source>
        <dbReference type="EMBL" id="MBF1130039.1"/>
    </source>
</evidence>
<gene>
    <name evidence="1" type="ORF">HXL70_08395</name>
</gene>
<accession>A0A930BBB8</accession>
<evidence type="ECO:0000313" key="2">
    <source>
        <dbReference type="Proteomes" id="UP000757890"/>
    </source>
</evidence>
<protein>
    <submittedName>
        <fullName evidence="1">Uncharacterized protein</fullName>
    </submittedName>
</protein>